<evidence type="ECO:0000313" key="1">
    <source>
        <dbReference type="EMBL" id="MCI09051.1"/>
    </source>
</evidence>
<comment type="caution">
    <text evidence="1">The sequence shown here is derived from an EMBL/GenBank/DDBJ whole genome shotgun (WGS) entry which is preliminary data.</text>
</comment>
<sequence length="22" mass="2304">DAEGNDVNLGDYKGKVLIVNVA</sequence>
<organism evidence="1 2">
    <name type="scientific">Trifolium medium</name>
    <dbReference type="NCBI Taxonomy" id="97028"/>
    <lineage>
        <taxon>Eukaryota</taxon>
        <taxon>Viridiplantae</taxon>
        <taxon>Streptophyta</taxon>
        <taxon>Embryophyta</taxon>
        <taxon>Tracheophyta</taxon>
        <taxon>Spermatophyta</taxon>
        <taxon>Magnoliopsida</taxon>
        <taxon>eudicotyledons</taxon>
        <taxon>Gunneridae</taxon>
        <taxon>Pentapetalae</taxon>
        <taxon>rosids</taxon>
        <taxon>fabids</taxon>
        <taxon>Fabales</taxon>
        <taxon>Fabaceae</taxon>
        <taxon>Papilionoideae</taxon>
        <taxon>50 kb inversion clade</taxon>
        <taxon>NPAAA clade</taxon>
        <taxon>Hologalegina</taxon>
        <taxon>IRL clade</taxon>
        <taxon>Trifolieae</taxon>
        <taxon>Trifolium</taxon>
    </lineage>
</organism>
<evidence type="ECO:0000313" key="2">
    <source>
        <dbReference type="Proteomes" id="UP000265520"/>
    </source>
</evidence>
<keyword evidence="2" id="KW-1185">Reference proteome</keyword>
<name>A0A392PA91_9FABA</name>
<protein>
    <submittedName>
        <fullName evidence="1">Uncharacterized protein</fullName>
    </submittedName>
</protein>
<accession>A0A392PA91</accession>
<dbReference type="EMBL" id="LXQA010071221">
    <property type="protein sequence ID" value="MCI09051.1"/>
    <property type="molecule type" value="Genomic_DNA"/>
</dbReference>
<dbReference type="AlphaFoldDB" id="A0A392PA91"/>
<feature type="non-terminal residue" evidence="1">
    <location>
        <position position="1"/>
    </location>
</feature>
<proteinExistence type="predicted"/>
<dbReference type="Proteomes" id="UP000265520">
    <property type="component" value="Unassembled WGS sequence"/>
</dbReference>
<reference evidence="1 2" key="1">
    <citation type="journal article" date="2018" name="Front. Plant Sci.">
        <title>Red Clover (Trifolium pratense) and Zigzag Clover (T. medium) - A Picture of Genomic Similarities and Differences.</title>
        <authorList>
            <person name="Dluhosova J."/>
            <person name="Istvanek J."/>
            <person name="Nedelnik J."/>
            <person name="Repkova J."/>
        </authorList>
    </citation>
    <scope>NUCLEOTIDE SEQUENCE [LARGE SCALE GENOMIC DNA]</scope>
    <source>
        <strain evidence="2">cv. 10/8</strain>
        <tissue evidence="1">Leaf</tissue>
    </source>
</reference>